<accession>A0ACB0Y5P7</accession>
<proteinExistence type="predicted"/>
<dbReference type="Proteomes" id="UP001497535">
    <property type="component" value="Unassembled WGS sequence"/>
</dbReference>
<organism evidence="1 2">
    <name type="scientific">Meloidogyne enterolobii</name>
    <name type="common">Root-knot nematode worm</name>
    <name type="synonym">Meloidogyne mayaguensis</name>
    <dbReference type="NCBI Taxonomy" id="390850"/>
    <lineage>
        <taxon>Eukaryota</taxon>
        <taxon>Metazoa</taxon>
        <taxon>Ecdysozoa</taxon>
        <taxon>Nematoda</taxon>
        <taxon>Chromadorea</taxon>
        <taxon>Rhabditida</taxon>
        <taxon>Tylenchina</taxon>
        <taxon>Tylenchomorpha</taxon>
        <taxon>Tylenchoidea</taxon>
        <taxon>Meloidogynidae</taxon>
        <taxon>Meloidogyninae</taxon>
        <taxon>Meloidogyne</taxon>
    </lineage>
</organism>
<gene>
    <name evidence="1" type="ORF">MENTE1834_LOCUS7763</name>
</gene>
<evidence type="ECO:0000313" key="2">
    <source>
        <dbReference type="Proteomes" id="UP001497535"/>
    </source>
</evidence>
<keyword evidence="2" id="KW-1185">Reference proteome</keyword>
<comment type="caution">
    <text evidence="1">The sequence shown here is derived from an EMBL/GenBank/DDBJ whole genome shotgun (WGS) entry which is preliminary data.</text>
</comment>
<sequence>MTEVKTVYTHYTNATDTRNIDRVFESCVDVVFRVSMEKVGLK</sequence>
<dbReference type="EMBL" id="CAVMJV010000006">
    <property type="protein sequence ID" value="CAK5032230.1"/>
    <property type="molecule type" value="Genomic_DNA"/>
</dbReference>
<evidence type="ECO:0000313" key="1">
    <source>
        <dbReference type="EMBL" id="CAK5032230.1"/>
    </source>
</evidence>
<reference evidence="1" key="1">
    <citation type="submission" date="2023-11" db="EMBL/GenBank/DDBJ databases">
        <authorList>
            <person name="Poullet M."/>
        </authorList>
    </citation>
    <scope>NUCLEOTIDE SEQUENCE</scope>
    <source>
        <strain evidence="1">E1834</strain>
    </source>
</reference>
<protein>
    <submittedName>
        <fullName evidence="1">Uncharacterized protein</fullName>
    </submittedName>
</protein>
<name>A0ACB0Y5P7_MELEN</name>